<keyword evidence="2" id="KW-0072">Autophagy</keyword>
<dbReference type="SUPFAM" id="SSF48371">
    <property type="entry name" value="ARM repeat"/>
    <property type="match status" value="1"/>
</dbReference>
<dbReference type="PANTHER" id="PTHR21481:SF0">
    <property type="entry name" value="PROTEIN CLEC16A"/>
    <property type="match status" value="1"/>
</dbReference>
<dbReference type="Pfam" id="PF19439">
    <property type="entry name" value="CLEC16A_C"/>
    <property type="match status" value="1"/>
</dbReference>
<evidence type="ECO:0000256" key="2">
    <source>
        <dbReference type="ARBA" id="ARBA00023006"/>
    </source>
</evidence>
<feature type="domain" description="CLEC16A/TT9 C-terminal" evidence="5">
    <location>
        <begin position="245"/>
        <end position="343"/>
    </location>
</feature>
<reference evidence="6 7" key="1">
    <citation type="journal article" date="2018" name="Cell">
        <title>The Chara Genome: Secondary Complexity and Implications for Plant Terrestrialization.</title>
        <authorList>
            <person name="Nishiyama T."/>
            <person name="Sakayama H."/>
            <person name="Vries J.D."/>
            <person name="Buschmann H."/>
            <person name="Saint-Marcoux D."/>
            <person name="Ullrich K.K."/>
            <person name="Haas F.B."/>
            <person name="Vanderstraeten L."/>
            <person name="Becker D."/>
            <person name="Lang D."/>
            <person name="Vosolsobe S."/>
            <person name="Rombauts S."/>
            <person name="Wilhelmsson P.K.I."/>
            <person name="Janitza P."/>
            <person name="Kern R."/>
            <person name="Heyl A."/>
            <person name="Rumpler F."/>
            <person name="Villalobos L.I.A.C."/>
            <person name="Clay J.M."/>
            <person name="Skokan R."/>
            <person name="Toyoda A."/>
            <person name="Suzuki Y."/>
            <person name="Kagoshima H."/>
            <person name="Schijlen E."/>
            <person name="Tajeshwar N."/>
            <person name="Catarino B."/>
            <person name="Hetherington A.J."/>
            <person name="Saltykova A."/>
            <person name="Bonnot C."/>
            <person name="Breuninger H."/>
            <person name="Symeonidi A."/>
            <person name="Radhakrishnan G.V."/>
            <person name="Van Nieuwerburgh F."/>
            <person name="Deforce D."/>
            <person name="Chang C."/>
            <person name="Karol K.G."/>
            <person name="Hedrich R."/>
            <person name="Ulvskov P."/>
            <person name="Glockner G."/>
            <person name="Delwiche C.F."/>
            <person name="Petrasek J."/>
            <person name="Van de Peer Y."/>
            <person name="Friml J."/>
            <person name="Beilby M."/>
            <person name="Dolan L."/>
            <person name="Kohara Y."/>
            <person name="Sugano S."/>
            <person name="Fujiyama A."/>
            <person name="Delaux P.-M."/>
            <person name="Quint M."/>
            <person name="TheiBen G."/>
            <person name="Hagemann M."/>
            <person name="Harholt J."/>
            <person name="Dunand C."/>
            <person name="Zachgo S."/>
            <person name="Langdale J."/>
            <person name="Maumus F."/>
            <person name="Straeten D.V.D."/>
            <person name="Gould S.B."/>
            <person name="Rensing S.A."/>
        </authorList>
    </citation>
    <scope>NUCLEOTIDE SEQUENCE [LARGE SCALE GENOMIC DNA]</scope>
    <source>
        <strain evidence="6 7">S276</strain>
    </source>
</reference>
<dbReference type="InterPro" id="IPR045820">
    <property type="entry name" value="CLEC16A/TT9_C"/>
</dbReference>
<dbReference type="Proteomes" id="UP000265515">
    <property type="component" value="Unassembled WGS sequence"/>
</dbReference>
<feature type="region of interest" description="Disordered" evidence="3">
    <location>
        <begin position="351"/>
        <end position="374"/>
    </location>
</feature>
<dbReference type="GO" id="GO:0016197">
    <property type="term" value="P:endosomal transport"/>
    <property type="evidence" value="ECO:0007669"/>
    <property type="project" value="TreeGrafter"/>
</dbReference>
<feature type="compositionally biased region" description="Basic and acidic residues" evidence="3">
    <location>
        <begin position="427"/>
        <end position="454"/>
    </location>
</feature>
<dbReference type="GO" id="GO:0005770">
    <property type="term" value="C:late endosome"/>
    <property type="evidence" value="ECO:0007669"/>
    <property type="project" value="TreeGrafter"/>
</dbReference>
<dbReference type="OrthoDB" id="294052at2759"/>
<dbReference type="InterPro" id="IPR039272">
    <property type="entry name" value="CLEC16A/TT9"/>
</dbReference>
<dbReference type="PANTHER" id="PTHR21481">
    <property type="entry name" value="PROTEIN CLEC16A"/>
    <property type="match status" value="1"/>
</dbReference>
<dbReference type="GO" id="GO:0007034">
    <property type="term" value="P:vacuolar transport"/>
    <property type="evidence" value="ECO:0007669"/>
    <property type="project" value="TreeGrafter"/>
</dbReference>
<keyword evidence="7" id="KW-1185">Reference proteome</keyword>
<gene>
    <name evidence="6" type="ORF">CBR_g9125</name>
</gene>
<dbReference type="GO" id="GO:0006914">
    <property type="term" value="P:autophagy"/>
    <property type="evidence" value="ECO:0007669"/>
    <property type="project" value="UniProtKB-KW"/>
</dbReference>
<dbReference type="Pfam" id="PF09758">
    <property type="entry name" value="FPL"/>
    <property type="match status" value="1"/>
</dbReference>
<evidence type="ECO:0000313" key="7">
    <source>
        <dbReference type="Proteomes" id="UP000265515"/>
    </source>
</evidence>
<dbReference type="AlphaFoldDB" id="A0A388KP54"/>
<dbReference type="GO" id="GO:0005794">
    <property type="term" value="C:Golgi apparatus"/>
    <property type="evidence" value="ECO:0007669"/>
    <property type="project" value="TreeGrafter"/>
</dbReference>
<comment type="caution">
    <text evidence="6">The sequence shown here is derived from an EMBL/GenBank/DDBJ whole genome shotgun (WGS) entry which is preliminary data.</text>
</comment>
<protein>
    <submittedName>
        <fullName evidence="6">Uncharacterized protein</fullName>
    </submittedName>
</protein>
<dbReference type="GO" id="GO:1901096">
    <property type="term" value="P:regulation of autophagosome maturation"/>
    <property type="evidence" value="ECO:0007669"/>
    <property type="project" value="TreeGrafter"/>
</dbReference>
<feature type="domain" description="FPL" evidence="4">
    <location>
        <begin position="42"/>
        <end position="193"/>
    </location>
</feature>
<proteinExistence type="inferred from homology"/>
<evidence type="ECO:0000259" key="4">
    <source>
        <dbReference type="Pfam" id="PF09758"/>
    </source>
</evidence>
<dbReference type="OMA" id="DEKHAKW"/>
<name>A0A388KP54_CHABU</name>
<dbReference type="InterPro" id="IPR016024">
    <property type="entry name" value="ARM-type_fold"/>
</dbReference>
<comment type="similarity">
    <text evidence="1">Belongs to the CLEC16A/gop-1 family.</text>
</comment>
<evidence type="ECO:0000256" key="1">
    <source>
        <dbReference type="ARBA" id="ARBA00006441"/>
    </source>
</evidence>
<sequence length="944" mass="106307">MWNALFGRRERFSLEEFRYLYDLLQKYPIITDSNKDIVVETLRSIAELMIWGDQHEPAFLDFFIEKELLAHFLRILRNSKRRGGVAVQLLQTLSIMIQNIRSDRAVDYMFREGYINKLIQFPFDFTDEELLAYYISFLRTISMRLNSTRVKFFIFQKDDGTLAFPLYTEAIRFFHHEESMVRIAVRTLTLNIYNVNEESVREFILSENAVEYFSDLVSFVRQRSFTLDSLIGDAERQGGTKTAIGRLEGEIAETGDLLFYCNDIACAGIPGLSSIMTEHLMNALVLPVLLASLWMSSGEEESSDHQLATDKIYLTPLCAMYLLSRLLHVVAHKPLLEAIVSSMCNSLPVPHALPENGRPPSKGGGGGNGTPLENGMIVNASVEKAFSHRSLSPTETGMAAIATATQLALDDNGKLYEFVSGSLKDTAQKAEGRQNGKNNVDRARDRREQRDRSGSVRQPRNAREVVMAHLRGDDDRLVLAALCVLVSLLRNKDADEVMLDMFGVLPYQKLQKKLLLQALVSSSSEAELQKIFPSPAEPQAGLNSRRMANHDVVPTAECCRCFSWKARHKERSGEAAHWGHKFLRDICVHPPESNKSDEQDVFPVELRTRRFQVLDALTALLSRRPPPCAEAIWHAGWLLRQLLPNAESKLNESRWQSMDIAYKASLDDILREMDDCWCDVLPAVLQDEWAVCRRELETPMMQRDSAAVLMPKFKAPDWREGDQSSFVIGERMRFAAKVFVALHQLRLMLTEGSVPRTLSLQEGHPVPPGARVGRKGVPASVCVEGEEVELTAGDSMVCRVAFEKGKERAVHLLVAASGHSGSLILADGSQNRLGWGVVRVIAPLAGCRPRIDEKHPRWLHLRIRSPVHPPAEAGMLAWNRTRMRRPGDGRWTLAFNDEQRCQTAQRVVAEEIAFQSNAVRQVLQPLIGSVPSAEVSKEITMQLV</sequence>
<feature type="region of interest" description="Disordered" evidence="3">
    <location>
        <begin position="427"/>
        <end position="460"/>
    </location>
</feature>
<accession>A0A388KP54</accession>
<dbReference type="EMBL" id="BFEA01000152">
    <property type="protein sequence ID" value="GBG71713.1"/>
    <property type="molecule type" value="Genomic_DNA"/>
</dbReference>
<evidence type="ECO:0000313" key="6">
    <source>
        <dbReference type="EMBL" id="GBG71713.1"/>
    </source>
</evidence>
<dbReference type="STRING" id="69332.A0A388KP54"/>
<evidence type="ECO:0000259" key="5">
    <source>
        <dbReference type="Pfam" id="PF19439"/>
    </source>
</evidence>
<organism evidence="6 7">
    <name type="scientific">Chara braunii</name>
    <name type="common">Braun's stonewort</name>
    <dbReference type="NCBI Taxonomy" id="69332"/>
    <lineage>
        <taxon>Eukaryota</taxon>
        <taxon>Viridiplantae</taxon>
        <taxon>Streptophyta</taxon>
        <taxon>Charophyceae</taxon>
        <taxon>Charales</taxon>
        <taxon>Characeae</taxon>
        <taxon>Chara</taxon>
    </lineage>
</organism>
<dbReference type="Gramene" id="GBG71713">
    <property type="protein sequence ID" value="GBG71713"/>
    <property type="gene ID" value="CBR_g9125"/>
</dbReference>
<evidence type="ECO:0000256" key="3">
    <source>
        <dbReference type="SAM" id="MobiDB-lite"/>
    </source>
</evidence>
<dbReference type="InterPro" id="IPR019155">
    <property type="entry name" value="CLEC16A/TT9_N"/>
</dbReference>